<proteinExistence type="predicted"/>
<accession>A0A1Y1JNL4</accession>
<dbReference type="EMBL" id="BDQF01000014">
    <property type="protein sequence ID" value="GAW83138.1"/>
    <property type="molecule type" value="Genomic_DNA"/>
</dbReference>
<feature type="compositionally biased region" description="Basic and acidic residues" evidence="1">
    <location>
        <begin position="725"/>
        <end position="746"/>
    </location>
</feature>
<dbReference type="OMA" id="KNWENTT"/>
<dbReference type="Proteomes" id="UP000195521">
    <property type="component" value="Unassembled WGS sequence"/>
</dbReference>
<dbReference type="GeneID" id="39749881"/>
<dbReference type="OrthoDB" id="377458at2759"/>
<gene>
    <name evidence="2" type="ORF">PGO_134100</name>
</gene>
<sequence>MVNCVIPRLRRACCFPNENCFLNLKCNSTKKSNRNSNNLRQYDALSMDHRLCHKWGNYLRGITPLLTNSVEIKRRGKLKTFHQRKSKVSSGAKGGIGVHKGRRSRSICVGTCCTGGANKDTSNEVAKRAVNVEVNGELYGASDGASNIDQMGLFKNGRKTCGNFINEGGIRNIIQIDTQGEGTERMRISSSSKESNEFQNQQHDGEKKSSSKLCVKKGRDVENYKSRNLFVVKNLNSKRCILKSGREMDMKQVCVKKNSLYNKENNEMHLESHNAQDSYTQCRDKEHEACIRQINLNISKKNVLKKVMHLKNEKERIDQGSPKNRKAQEEVNYDFLINTKIIKEPNVEINKSSKELSNNLLLRGNIYRIRNGSKTSKLKQKIKKYEMGNAKMSRKQIRNCKAMKKKTPTRREHECSEYFSKDSPKQSLQKDMYYRHSSQESSIYEISIIGEMDLNFNSSPDNTYDKSLTNDFRSTPRSDNSMKGFKKYLEPGKVLIKKGAVDIKNRNCMKYVYLSGFKHNTMMGTKNTSEKNNVISSVKRIPLRRSDNTGDTFGSEPIGGFTHKIVKRKKESTNDVDCCEKNYENIQSVGNCVKTEVSKLDLIERNWGSAMEFLPAAQGRSSVGKRKSSVREGKSRVRERKDNVEERKGSVRERKHFVWVRNSEHGMQNSRVGEKWGSCLEEKLNQKGNEKESSKSKGESNTMVNEGEELLDGRSKSKKKQNNIDNKEESTDRSTKRWEKESILGKKDKRKKKKKSFLGTSDNVTHSTYLHEASSKNSVRGSTITNKCRSSDLSRDLFAGELGEYSSGYDKKKCSLILEDLLELIKKKKMEMTEFYLNCDEFNKKNFNKHLNEIKLENGDKRVTKNYRVNIAGSSYEKEKRMKMYNQFYHIGSESEDARSTKHRSGTNAKENKEKLSFEFDFPSTYQHGPNSSSSRKFIIKELKKKHSPCVSKREKVKKKDKPNECSLEREEMKEEMIALNELINLKIEQNEKLKMCLIMKESEINLLRKKAQESYEGKNKEKERNWENTTFYKNLQKAKPSTFLEIILKNNKDIKKGVESNKTYERNDQGEIDSSKFYNGYLCGKCKTPKVDENNSLHLNDLNQNVLSNDSTNIPMCDDNINELSNMESNFKSEQKVYSQNHKLHGVSTGGICSYACCVPNNNFTNLVIEDEKTEELQSSQQNVVYLSSEKQPKRNNTSRRNKTKDPNRSSTCAITTGNISNTSTTTSSTHKKCRIPMSKAIREKKLVKINGKAKFQTYTKICNEQNTAISELKVPFEMEEKLGIPKYSQLNSKGYKRPDLWYSKEKFKKNKNNNDKLDSRDRFKSSTISVRCLSKNNKVITNSYGSKNCFFSSKNSNKTKNENNNPKKENIFSKLFSYIRNNSLCNEKKNNNCLRRNKSTSSIVFVKNRDFSNRCCNRSWSSVCLVDHNLNSSEKINYINNKPCVSNMNVFNKICGGSGKIPASVKRDHNKSVDVISEHGINLWDNKISTTGRSERSNSNKMNNVQLNNTHDRMCNSNGDLMDNHIEKGWNNKTGIEKGIIKSNCRYVLKGYNDITSMSHSIRDDSKNKQEVENVKNLGTREINPCLANTLKLEIEKNQNICMVNEKHRGKGHHMTNNETEIIGNTNEKVKLKSECMKKGATYTGAVYTIAKAKEDEKKKKKKNISSKRFSKLNTSRERKTNEREGRTKLDTEMTSSKIIRGYPTKERNNIMKEKKVIDKRVSDRKENKCFDYNNTERDKIEIDFKKVDNSSYYTNKLCENNTSEKSNKIYKIFLAKKENNDKCSVRREQFTDIRKRNDEDPQEQTENSLDYSEGENKNKICHDKKKNFISADKCIDYASITSSGSVQTNTIDGYSTCSSEDMYLWGEKKKKKMRGNDLLHSEDIKVCKLNKKTVGDFNVNMVNSSGELNSSAENVIQKIIMNYKKDKMNGGKRNSASRCTSCSSSDTDMQNGKLSGKQIGSPDEEMGRKWSEDDRVPNMYNCKKKKKKNSYSELNGDGDKVKIIRLKGEDDAYTTTLTRMRKSEGLNADKYENSGKIKSQNVNNILYSNSQSSYPDPKIFFLKNDESCVIVEYPNVKYYVKCS</sequence>
<feature type="region of interest" description="Disordered" evidence="1">
    <location>
        <begin position="1930"/>
        <end position="1979"/>
    </location>
</feature>
<evidence type="ECO:0000313" key="3">
    <source>
        <dbReference type="Proteomes" id="UP000195521"/>
    </source>
</evidence>
<feature type="compositionally biased region" description="Basic and acidic residues" evidence="1">
    <location>
        <begin position="409"/>
        <end position="421"/>
    </location>
</feature>
<feature type="compositionally biased region" description="Basic and acidic residues" evidence="1">
    <location>
        <begin position="629"/>
        <end position="650"/>
    </location>
</feature>
<feature type="region of interest" description="Disordered" evidence="1">
    <location>
        <begin position="401"/>
        <end position="421"/>
    </location>
</feature>
<keyword evidence="3" id="KW-1185">Reference proteome</keyword>
<feature type="compositionally biased region" description="Basic residues" evidence="1">
    <location>
        <begin position="1661"/>
        <end position="1673"/>
    </location>
</feature>
<feature type="region of interest" description="Disordered" evidence="1">
    <location>
        <begin position="685"/>
        <end position="758"/>
    </location>
</feature>
<feature type="region of interest" description="Disordered" evidence="1">
    <location>
        <begin position="178"/>
        <end position="212"/>
    </location>
</feature>
<feature type="region of interest" description="Disordered" evidence="1">
    <location>
        <begin position="1656"/>
        <end position="1690"/>
    </location>
</feature>
<comment type="caution">
    <text evidence="2">The sequence shown here is derived from an EMBL/GenBank/DDBJ whole genome shotgun (WGS) entry which is preliminary data.</text>
</comment>
<feature type="compositionally biased region" description="Basic residues" evidence="1">
    <location>
        <begin position="747"/>
        <end position="756"/>
    </location>
</feature>
<feature type="region of interest" description="Disordered" evidence="1">
    <location>
        <begin position="617"/>
        <end position="650"/>
    </location>
</feature>
<feature type="compositionally biased region" description="Low complexity" evidence="1">
    <location>
        <begin position="1939"/>
        <end position="1951"/>
    </location>
</feature>
<evidence type="ECO:0000313" key="2">
    <source>
        <dbReference type="EMBL" id="GAW83138.1"/>
    </source>
</evidence>
<evidence type="ECO:0000256" key="1">
    <source>
        <dbReference type="SAM" id="MobiDB-lite"/>
    </source>
</evidence>
<dbReference type="RefSeq" id="XP_028545727.1">
    <property type="nucleotide sequence ID" value="XM_028689926.1"/>
</dbReference>
<feature type="compositionally biased region" description="Basic and acidic residues" evidence="1">
    <location>
        <begin position="1677"/>
        <end position="1690"/>
    </location>
</feature>
<feature type="region of interest" description="Disordered" evidence="1">
    <location>
        <begin position="1180"/>
        <end position="1234"/>
    </location>
</feature>
<feature type="compositionally biased region" description="Basic and acidic residues" evidence="1">
    <location>
        <begin position="1968"/>
        <end position="1979"/>
    </location>
</feature>
<reference evidence="3" key="1">
    <citation type="submission" date="2017-04" db="EMBL/GenBank/DDBJ databases">
        <title>Plasmodium gonderi genome.</title>
        <authorList>
            <person name="Arisue N."/>
            <person name="Honma H."/>
            <person name="Kawai S."/>
            <person name="Tougan T."/>
            <person name="Tanabe K."/>
            <person name="Horii T."/>
        </authorList>
    </citation>
    <scope>NUCLEOTIDE SEQUENCE [LARGE SCALE GENOMIC DNA]</scope>
    <source>
        <strain evidence="3">ATCC 30045</strain>
    </source>
</reference>
<feature type="region of interest" description="Disordered" evidence="1">
    <location>
        <begin position="1796"/>
        <end position="1818"/>
    </location>
</feature>
<protein>
    <submittedName>
        <fullName evidence="2">Uncharacterized protein</fullName>
    </submittedName>
</protein>
<name>A0A1Y1JNL4_PLAGO</name>
<organism evidence="2 3">
    <name type="scientific">Plasmodium gonderi</name>
    <dbReference type="NCBI Taxonomy" id="77519"/>
    <lineage>
        <taxon>Eukaryota</taxon>
        <taxon>Sar</taxon>
        <taxon>Alveolata</taxon>
        <taxon>Apicomplexa</taxon>
        <taxon>Aconoidasida</taxon>
        <taxon>Haemosporida</taxon>
        <taxon>Plasmodiidae</taxon>
        <taxon>Plasmodium</taxon>
        <taxon>Plasmodium (Plasmodium)</taxon>
    </lineage>
</organism>
<feature type="compositionally biased region" description="Polar residues" evidence="1">
    <location>
        <begin position="188"/>
        <end position="202"/>
    </location>
</feature>
<feature type="compositionally biased region" description="Low complexity" evidence="1">
    <location>
        <begin position="1216"/>
        <end position="1230"/>
    </location>
</feature>
<feature type="compositionally biased region" description="Basic and acidic residues" evidence="1">
    <location>
        <begin position="685"/>
        <end position="698"/>
    </location>
</feature>
<feature type="compositionally biased region" description="Polar residues" evidence="1">
    <location>
        <begin position="1180"/>
        <end position="1191"/>
    </location>
</feature>